<dbReference type="GO" id="GO:0022857">
    <property type="term" value="F:transmembrane transporter activity"/>
    <property type="evidence" value="ECO:0007669"/>
    <property type="project" value="InterPro"/>
</dbReference>
<evidence type="ECO:0000256" key="6">
    <source>
        <dbReference type="ARBA" id="ARBA00023136"/>
    </source>
</evidence>
<dbReference type="Pfam" id="PF05977">
    <property type="entry name" value="MFS_3"/>
    <property type="match status" value="1"/>
</dbReference>
<accession>A0A4V2PSD3</accession>
<feature type="transmembrane region" description="Helical" evidence="7">
    <location>
        <begin position="282"/>
        <end position="301"/>
    </location>
</feature>
<name>A0A4V2PSD3_9BACT</name>
<dbReference type="GO" id="GO:0005886">
    <property type="term" value="C:plasma membrane"/>
    <property type="evidence" value="ECO:0007669"/>
    <property type="project" value="UniProtKB-SubCell"/>
</dbReference>
<dbReference type="SUPFAM" id="SSF103473">
    <property type="entry name" value="MFS general substrate transporter"/>
    <property type="match status" value="1"/>
</dbReference>
<dbReference type="CDD" id="cd06173">
    <property type="entry name" value="MFS_MefA_like"/>
    <property type="match status" value="1"/>
</dbReference>
<protein>
    <submittedName>
        <fullName evidence="9">Putative MFS family arabinose efflux permease</fullName>
    </submittedName>
</protein>
<feature type="transmembrane region" description="Helical" evidence="7">
    <location>
        <begin position="368"/>
        <end position="386"/>
    </location>
</feature>
<reference evidence="9 10" key="1">
    <citation type="submission" date="2019-03" db="EMBL/GenBank/DDBJ databases">
        <title>Genomic Encyclopedia of Type Strains, Phase IV (KMG-IV): sequencing the most valuable type-strain genomes for metagenomic binning, comparative biology and taxonomic classification.</title>
        <authorList>
            <person name="Goeker M."/>
        </authorList>
    </citation>
    <scope>NUCLEOTIDE SEQUENCE [LARGE SCALE GENOMIC DNA]</scope>
    <source>
        <strain evidence="9 10">DSM 24984</strain>
    </source>
</reference>
<comment type="subcellular location">
    <subcellularLocation>
        <location evidence="1">Cell membrane</location>
        <topology evidence="1">Multi-pass membrane protein</topology>
    </subcellularLocation>
</comment>
<evidence type="ECO:0000256" key="7">
    <source>
        <dbReference type="SAM" id="Phobius"/>
    </source>
</evidence>
<keyword evidence="4 7" id="KW-0812">Transmembrane</keyword>
<proteinExistence type="predicted"/>
<dbReference type="EMBL" id="SMGG01000003">
    <property type="protein sequence ID" value="TCK62271.1"/>
    <property type="molecule type" value="Genomic_DNA"/>
</dbReference>
<feature type="transmembrane region" description="Helical" evidence="7">
    <location>
        <begin position="308"/>
        <end position="327"/>
    </location>
</feature>
<keyword evidence="6 7" id="KW-0472">Membrane</keyword>
<feature type="transmembrane region" description="Helical" evidence="7">
    <location>
        <begin position="398"/>
        <end position="419"/>
    </location>
</feature>
<dbReference type="Gene3D" id="1.20.1250.20">
    <property type="entry name" value="MFS general substrate transporter like domains"/>
    <property type="match status" value="1"/>
</dbReference>
<evidence type="ECO:0000256" key="3">
    <source>
        <dbReference type="ARBA" id="ARBA00022475"/>
    </source>
</evidence>
<dbReference type="Proteomes" id="UP000294614">
    <property type="component" value="Unassembled WGS sequence"/>
</dbReference>
<comment type="caution">
    <text evidence="9">The sequence shown here is derived from an EMBL/GenBank/DDBJ whole genome shotgun (WGS) entry which is preliminary data.</text>
</comment>
<evidence type="ECO:0000256" key="1">
    <source>
        <dbReference type="ARBA" id="ARBA00004651"/>
    </source>
</evidence>
<dbReference type="PANTHER" id="PTHR23513:SF11">
    <property type="entry name" value="STAPHYLOFERRIN A TRANSPORTER"/>
    <property type="match status" value="1"/>
</dbReference>
<feature type="transmembrane region" description="Helical" evidence="7">
    <location>
        <begin position="333"/>
        <end position="356"/>
    </location>
</feature>
<feature type="transmembrane region" description="Helical" evidence="7">
    <location>
        <begin position="72"/>
        <end position="91"/>
    </location>
</feature>
<dbReference type="InterPro" id="IPR010290">
    <property type="entry name" value="TM_effector"/>
</dbReference>
<feature type="domain" description="Major facilitator superfamily (MFS) profile" evidence="8">
    <location>
        <begin position="15"/>
        <end position="422"/>
    </location>
</feature>
<keyword evidence="2" id="KW-0813">Transport</keyword>
<evidence type="ECO:0000259" key="8">
    <source>
        <dbReference type="PROSITE" id="PS50850"/>
    </source>
</evidence>
<dbReference type="InterPro" id="IPR036259">
    <property type="entry name" value="MFS_trans_sf"/>
</dbReference>
<keyword evidence="10" id="KW-1185">Reference proteome</keyword>
<evidence type="ECO:0000313" key="10">
    <source>
        <dbReference type="Proteomes" id="UP000294614"/>
    </source>
</evidence>
<organism evidence="9 10">
    <name type="scientific">Seleniivibrio woodruffii</name>
    <dbReference type="NCBI Taxonomy" id="1078050"/>
    <lineage>
        <taxon>Bacteria</taxon>
        <taxon>Pseudomonadati</taxon>
        <taxon>Deferribacterota</taxon>
        <taxon>Deferribacteres</taxon>
        <taxon>Deferribacterales</taxon>
        <taxon>Geovibrionaceae</taxon>
        <taxon>Seleniivibrio</taxon>
    </lineage>
</organism>
<dbReference type="InterPro" id="IPR020846">
    <property type="entry name" value="MFS_dom"/>
</dbReference>
<evidence type="ECO:0000256" key="2">
    <source>
        <dbReference type="ARBA" id="ARBA00022448"/>
    </source>
</evidence>
<evidence type="ECO:0000313" key="9">
    <source>
        <dbReference type="EMBL" id="TCK62271.1"/>
    </source>
</evidence>
<dbReference type="PANTHER" id="PTHR23513">
    <property type="entry name" value="INTEGRAL MEMBRANE EFFLUX PROTEIN-RELATED"/>
    <property type="match status" value="1"/>
</dbReference>
<evidence type="ECO:0000256" key="5">
    <source>
        <dbReference type="ARBA" id="ARBA00022989"/>
    </source>
</evidence>
<feature type="transmembrane region" description="Helical" evidence="7">
    <location>
        <begin position="248"/>
        <end position="276"/>
    </location>
</feature>
<evidence type="ECO:0000256" key="4">
    <source>
        <dbReference type="ARBA" id="ARBA00022692"/>
    </source>
</evidence>
<feature type="transmembrane region" description="Helical" evidence="7">
    <location>
        <begin position="130"/>
        <end position="147"/>
    </location>
</feature>
<feature type="transmembrane region" description="Helical" evidence="7">
    <location>
        <begin position="103"/>
        <end position="124"/>
    </location>
</feature>
<dbReference type="PROSITE" id="PS50850">
    <property type="entry name" value="MFS"/>
    <property type="match status" value="1"/>
</dbReference>
<feature type="transmembrane region" description="Helical" evidence="7">
    <location>
        <begin position="195"/>
        <end position="215"/>
    </location>
</feature>
<sequence length="427" mass="46142">MFDKLSNNAFAVFRTLVYKGFTMFKGTFRSLSIYNYRMWASGAIVSNIGTWMQRTAQDWLVLTHLTNNNATALGIVMALQFGPQFFLLPVNGFAADYFDRRKLLIATQASMGLLALGLGLLVLFDAAKLWHVYVFALLFGCVTAFDTPARQTFVSELVSEKDISNAVALNSTSFNTARMIGPAVSGVLIGTIGTGWVFMINAVSFGAVLLSLMMIKKGQLHLRDKVKFSRSGLADGFRYIAGRPDLKTILLMFFLIGTFGLNFPIFISTMAVSVFHANAHQYGILTSMMAIGSVTGALLSAGRDVPRAGFLFLGTFVFGAGFILAAFMPHYLLFGLALAIIGISAQTFTTTALSAVQLLTEANMRGRVLAILFAISWGGTVIGAPIVGRVADIFGARWSLSVGAASGLLAAAAGLYYIIRYKNFKIS</sequence>
<dbReference type="AlphaFoldDB" id="A0A4V2PSD3"/>
<gene>
    <name evidence="9" type="ORF">C8D98_0793</name>
</gene>
<keyword evidence="5 7" id="KW-1133">Transmembrane helix</keyword>
<keyword evidence="3" id="KW-1003">Cell membrane</keyword>